<dbReference type="AlphaFoldDB" id="A0A5B6X2M0"/>
<dbReference type="Proteomes" id="UP000325315">
    <property type="component" value="Unassembled WGS sequence"/>
</dbReference>
<gene>
    <name evidence="1" type="ORF">EPI10_031808</name>
</gene>
<sequence length="111" mass="12781">MKRIRFLKEFQVITSNGQPIDQPQEEEWQEFMKLSIKPRIYLLCRKPTSKGTIQVHSQIIIILHGEIIPISPRVIKGLVQPTESSSSLENLLKVYIAKNDAILRNLENLMG</sequence>
<evidence type="ECO:0000313" key="2">
    <source>
        <dbReference type="Proteomes" id="UP000325315"/>
    </source>
</evidence>
<accession>A0A5B6X2M0</accession>
<comment type="caution">
    <text evidence="1">The sequence shown here is derived from an EMBL/GenBank/DDBJ whole genome shotgun (WGS) entry which is preliminary data.</text>
</comment>
<name>A0A5B6X2M0_9ROSI</name>
<reference evidence="2" key="1">
    <citation type="journal article" date="2019" name="Plant Biotechnol. J.">
        <title>Genome sequencing of the Australian wild diploid species Gossypium australe highlights disease resistance and delayed gland morphogenesis.</title>
        <authorList>
            <person name="Cai Y."/>
            <person name="Cai X."/>
            <person name="Wang Q."/>
            <person name="Wang P."/>
            <person name="Zhang Y."/>
            <person name="Cai C."/>
            <person name="Xu Y."/>
            <person name="Wang K."/>
            <person name="Zhou Z."/>
            <person name="Wang C."/>
            <person name="Geng S."/>
            <person name="Li B."/>
            <person name="Dong Q."/>
            <person name="Hou Y."/>
            <person name="Wang H."/>
            <person name="Ai P."/>
            <person name="Liu Z."/>
            <person name="Yi F."/>
            <person name="Sun M."/>
            <person name="An G."/>
            <person name="Cheng J."/>
            <person name="Zhang Y."/>
            <person name="Shi Q."/>
            <person name="Xie Y."/>
            <person name="Shi X."/>
            <person name="Chang Y."/>
            <person name="Huang F."/>
            <person name="Chen Y."/>
            <person name="Hong S."/>
            <person name="Mi L."/>
            <person name="Sun Q."/>
            <person name="Zhang L."/>
            <person name="Zhou B."/>
            <person name="Peng R."/>
            <person name="Zhang X."/>
            <person name="Liu F."/>
        </authorList>
    </citation>
    <scope>NUCLEOTIDE SEQUENCE [LARGE SCALE GENOMIC DNA]</scope>
    <source>
        <strain evidence="2">cv. PA1801</strain>
    </source>
</reference>
<proteinExistence type="predicted"/>
<organism evidence="1 2">
    <name type="scientific">Gossypium australe</name>
    <dbReference type="NCBI Taxonomy" id="47621"/>
    <lineage>
        <taxon>Eukaryota</taxon>
        <taxon>Viridiplantae</taxon>
        <taxon>Streptophyta</taxon>
        <taxon>Embryophyta</taxon>
        <taxon>Tracheophyta</taxon>
        <taxon>Spermatophyta</taxon>
        <taxon>Magnoliopsida</taxon>
        <taxon>eudicotyledons</taxon>
        <taxon>Gunneridae</taxon>
        <taxon>Pentapetalae</taxon>
        <taxon>rosids</taxon>
        <taxon>malvids</taxon>
        <taxon>Malvales</taxon>
        <taxon>Malvaceae</taxon>
        <taxon>Malvoideae</taxon>
        <taxon>Gossypium</taxon>
    </lineage>
</organism>
<keyword evidence="2" id="KW-1185">Reference proteome</keyword>
<dbReference type="EMBL" id="SMMG02000001">
    <property type="protein sequence ID" value="KAA3488023.1"/>
    <property type="molecule type" value="Genomic_DNA"/>
</dbReference>
<protein>
    <submittedName>
        <fullName evidence="1">Uncharacterized protein</fullName>
    </submittedName>
</protein>
<evidence type="ECO:0000313" key="1">
    <source>
        <dbReference type="EMBL" id="KAA3488023.1"/>
    </source>
</evidence>